<dbReference type="InterPro" id="IPR029044">
    <property type="entry name" value="Nucleotide-diphossugar_trans"/>
</dbReference>
<proteinExistence type="predicted"/>
<dbReference type="GO" id="GO:0016758">
    <property type="term" value="F:hexosyltransferase activity"/>
    <property type="evidence" value="ECO:0007669"/>
    <property type="project" value="UniProtKB-ARBA"/>
</dbReference>
<dbReference type="EMBL" id="SBLB01000001">
    <property type="protein sequence ID" value="RYC70628.1"/>
    <property type="molecule type" value="Genomic_DNA"/>
</dbReference>
<comment type="caution">
    <text evidence="2">The sequence shown here is derived from an EMBL/GenBank/DDBJ whole genome shotgun (WGS) entry which is preliminary data.</text>
</comment>
<feature type="domain" description="Glycosyltransferase 2-like" evidence="1">
    <location>
        <begin position="31"/>
        <end position="143"/>
    </location>
</feature>
<dbReference type="SUPFAM" id="SSF53448">
    <property type="entry name" value="Nucleotide-diphospho-sugar transferases"/>
    <property type="match status" value="1"/>
</dbReference>
<name>A0A4V1RWK9_9BACT</name>
<dbReference type="PANTHER" id="PTHR22916:SF65">
    <property type="entry name" value="SLR1065 PROTEIN"/>
    <property type="match status" value="1"/>
</dbReference>
<dbReference type="InterPro" id="IPR001173">
    <property type="entry name" value="Glyco_trans_2-like"/>
</dbReference>
<evidence type="ECO:0000259" key="1">
    <source>
        <dbReference type="Pfam" id="PF00535"/>
    </source>
</evidence>
<dbReference type="PANTHER" id="PTHR22916">
    <property type="entry name" value="GLYCOSYLTRANSFERASE"/>
    <property type="match status" value="1"/>
</dbReference>
<gene>
    <name evidence="2" type="ORF">EQG79_00305</name>
</gene>
<dbReference type="Gene3D" id="3.90.550.10">
    <property type="entry name" value="Spore Coat Polysaccharide Biosynthesis Protein SpsA, Chain A"/>
    <property type="match status" value="1"/>
</dbReference>
<reference evidence="2 3" key="1">
    <citation type="submission" date="2019-01" db="EMBL/GenBank/DDBJ databases">
        <title>Spirosoma flava sp. nov., a propanil-degrading bacterium isolated from herbicide-contaminated soil.</title>
        <authorList>
            <person name="Zhang L."/>
            <person name="Jiang J.-D."/>
        </authorList>
    </citation>
    <scope>NUCLEOTIDE SEQUENCE [LARGE SCALE GENOMIC DNA]</scope>
    <source>
        <strain evidence="2 3">TY50</strain>
    </source>
</reference>
<evidence type="ECO:0000313" key="2">
    <source>
        <dbReference type="EMBL" id="RYC70628.1"/>
    </source>
</evidence>
<dbReference type="RefSeq" id="WP_077919930.1">
    <property type="nucleotide sequence ID" value="NZ_SBLB01000001.1"/>
</dbReference>
<dbReference type="CDD" id="cd06433">
    <property type="entry name" value="GT_2_WfgS_like"/>
    <property type="match status" value="1"/>
</dbReference>
<organism evidence="2 3">
    <name type="scientific">Spirosoma sordidisoli</name>
    <dbReference type="NCBI Taxonomy" id="2502893"/>
    <lineage>
        <taxon>Bacteria</taxon>
        <taxon>Pseudomonadati</taxon>
        <taxon>Bacteroidota</taxon>
        <taxon>Cytophagia</taxon>
        <taxon>Cytophagales</taxon>
        <taxon>Cytophagaceae</taxon>
        <taxon>Spirosoma</taxon>
    </lineage>
</organism>
<evidence type="ECO:0000313" key="3">
    <source>
        <dbReference type="Proteomes" id="UP000290407"/>
    </source>
</evidence>
<dbReference type="AlphaFoldDB" id="A0A4V1RWK9"/>
<accession>A0A4V1RWK9</accession>
<sequence length="296" mass="34326">MPASDSLRDFVTKPYQPPVVRTDGKAYPKLTVVTPSFNQVEYLERTILSVLNQHYPNLEYFIIDGGSTDGSVELIKQYEPYLAGWVSEKDRGQTDAINKGFRRATGDYVAFQNSDDVFAPGAFERVAEAWRKSPQTDVFFGDMYITDLNDVILEELRVPPFRIECQIYEGMQVFNQSLFIRRSLMNQAGFLDESLKFVIDYEIVTRLGVQKGVRFQHVNGFWGGFRVQPDAKSSTIASTVGLQEHEQIKRKFQPQLRSPLGEWFWKRYARVRKLTTFVLQGEFGYVYHRLSRRQNR</sequence>
<keyword evidence="3" id="KW-1185">Reference proteome</keyword>
<keyword evidence="2" id="KW-0808">Transferase</keyword>
<protein>
    <submittedName>
        <fullName evidence="2">Glycosyltransferase</fullName>
    </submittedName>
</protein>
<dbReference type="Pfam" id="PF00535">
    <property type="entry name" value="Glycos_transf_2"/>
    <property type="match status" value="1"/>
</dbReference>
<dbReference type="Proteomes" id="UP000290407">
    <property type="component" value="Unassembled WGS sequence"/>
</dbReference>